<keyword evidence="2" id="KW-1185">Reference proteome</keyword>
<comment type="caution">
    <text evidence="1">The sequence shown here is derived from an EMBL/GenBank/DDBJ whole genome shotgun (WGS) entry which is preliminary data.</text>
</comment>
<evidence type="ECO:0000313" key="2">
    <source>
        <dbReference type="Proteomes" id="UP001060085"/>
    </source>
</evidence>
<reference evidence="2" key="1">
    <citation type="journal article" date="2023" name="Nat. Plants">
        <title>Single-cell RNA sequencing provides a high-resolution roadmap for understanding the multicellular compartmentation of specialized metabolism.</title>
        <authorList>
            <person name="Sun S."/>
            <person name="Shen X."/>
            <person name="Li Y."/>
            <person name="Li Y."/>
            <person name="Wang S."/>
            <person name="Li R."/>
            <person name="Zhang H."/>
            <person name="Shen G."/>
            <person name="Guo B."/>
            <person name="Wei J."/>
            <person name="Xu J."/>
            <person name="St-Pierre B."/>
            <person name="Chen S."/>
            <person name="Sun C."/>
        </authorList>
    </citation>
    <scope>NUCLEOTIDE SEQUENCE [LARGE SCALE GENOMIC DNA]</scope>
</reference>
<organism evidence="1 2">
    <name type="scientific">Catharanthus roseus</name>
    <name type="common">Madagascar periwinkle</name>
    <name type="synonym">Vinca rosea</name>
    <dbReference type="NCBI Taxonomy" id="4058"/>
    <lineage>
        <taxon>Eukaryota</taxon>
        <taxon>Viridiplantae</taxon>
        <taxon>Streptophyta</taxon>
        <taxon>Embryophyta</taxon>
        <taxon>Tracheophyta</taxon>
        <taxon>Spermatophyta</taxon>
        <taxon>Magnoliopsida</taxon>
        <taxon>eudicotyledons</taxon>
        <taxon>Gunneridae</taxon>
        <taxon>Pentapetalae</taxon>
        <taxon>asterids</taxon>
        <taxon>lamiids</taxon>
        <taxon>Gentianales</taxon>
        <taxon>Apocynaceae</taxon>
        <taxon>Rauvolfioideae</taxon>
        <taxon>Vinceae</taxon>
        <taxon>Catharanthinae</taxon>
        <taxon>Catharanthus</taxon>
    </lineage>
</organism>
<protein>
    <submittedName>
        <fullName evidence="1">Uncharacterized protein</fullName>
    </submittedName>
</protein>
<dbReference type="EMBL" id="CM044703">
    <property type="protein sequence ID" value="KAI5674718.1"/>
    <property type="molecule type" value="Genomic_DNA"/>
</dbReference>
<dbReference type="Proteomes" id="UP001060085">
    <property type="component" value="Linkage Group LG03"/>
</dbReference>
<name>A0ACC0BQ22_CATRO</name>
<accession>A0ACC0BQ22</accession>
<evidence type="ECO:0000313" key="1">
    <source>
        <dbReference type="EMBL" id="KAI5674718.1"/>
    </source>
</evidence>
<sequence length="920" mass="103129">MQEVDHDHEPNYFPISQERLSELVQLNNPISLEQAGGILQIAAALRTNIDTGIEWNETDIRSRIRTFGINQDLECQDPHNPMIIKKSFNHLILEALKDGTIIILLLCVALDLVIGIKINGPQQGFIDGAIICFTMFLVLNFSLLVRFLKKWLIMSPRKLEHLRRVLVSVVRSGMIQEIPVSELVVGDIIFLEAGNEVPADGLLIHGDSNNCTSIFKGTKVAEGNCRMLVTSVGKNTERSKLIEKVITNNLDHDHEPKFQASIDKMNSRLEKIWLTLSLLILSVQVFRCFMQKPSPDDDQKHSPDSKCVKNTVEEIMNESTKLMKKQVGKRNGLVSLLCILLFATRDGLPLGILVLCYCSSRKMKSFGANVQKLPACVTIGLVTTICLSKTNALHSELEQFCIGLNHIVDVPLNIFGQGVMEAVAAFRDMGIKVKLIVDDDIIAAKTLAIDCGIFRPGEDEDEESSIIEASKFRNISMEAQMDMVEKIHVMANASPMDKLLMVQCLKKKGEIVATTSSCFRDFPTLLEADVGILMANLHKEEEEEEANHDIMVFGENNFETIGTMLRLGKHICKKIEIFLQLHLILNLSAFATNFSLEVLGNEVQLSSFHLLWTNLIVESFGSFALSQLVDPQFYRQRTLPSLWSYPIRIETSLSTTQFKVTSRVRTNSSRRILHSTEAGINLPPELVTKVMWKNIAIQSLFQVTILLVLAVKGTDIFHVDENVISTMMFSCYVLCQVFLLIGNILRRSQGGIHENYFFLMIMVVIVVLQVLVVEILGFIYHWKKLGFKNWFICIGISAVPILPLDYAGKWIHLHLCKTCANMWIDKALAERIPGGETWATTRARPSQKGFDDSRMLSLGKGDQEKPSHLSEMEGTNEATGAAQHITGTIAEPDFTLSHWLRVSPNPGSIFPKVSSLTKLM</sequence>
<gene>
    <name evidence="1" type="ORF">M9H77_15082</name>
</gene>
<proteinExistence type="predicted"/>